<feature type="compositionally biased region" description="Polar residues" evidence="1">
    <location>
        <begin position="352"/>
        <end position="368"/>
    </location>
</feature>
<dbReference type="AlphaFoldDB" id="A0AAW0Q7M3"/>
<dbReference type="GO" id="GO:0016887">
    <property type="term" value="F:ATP hydrolysis activity"/>
    <property type="evidence" value="ECO:0007669"/>
    <property type="project" value="InterPro"/>
</dbReference>
<reference evidence="2 3" key="1">
    <citation type="submission" date="2023-01" db="EMBL/GenBank/DDBJ databases">
        <title>Analysis of 21 Apiospora genomes using comparative genomics revels a genus with tremendous synthesis potential of carbohydrate active enzymes and secondary metabolites.</title>
        <authorList>
            <person name="Sorensen T."/>
        </authorList>
    </citation>
    <scope>NUCLEOTIDE SEQUENCE [LARGE SCALE GENOMIC DNA]</scope>
    <source>
        <strain evidence="2 3">CBS 117206</strain>
    </source>
</reference>
<dbReference type="GO" id="GO:0032389">
    <property type="term" value="C:MutLalpha complex"/>
    <property type="evidence" value="ECO:0007669"/>
    <property type="project" value="TreeGrafter"/>
</dbReference>
<dbReference type="SUPFAM" id="SSF54211">
    <property type="entry name" value="Ribosomal protein S5 domain 2-like"/>
    <property type="match status" value="1"/>
</dbReference>
<feature type="region of interest" description="Disordered" evidence="1">
    <location>
        <begin position="302"/>
        <end position="385"/>
    </location>
</feature>
<evidence type="ECO:0000313" key="3">
    <source>
        <dbReference type="Proteomes" id="UP001392437"/>
    </source>
</evidence>
<dbReference type="InterPro" id="IPR020568">
    <property type="entry name" value="Ribosomal_Su5_D2-typ_SF"/>
</dbReference>
<dbReference type="PANTHER" id="PTHR10073">
    <property type="entry name" value="DNA MISMATCH REPAIR PROTEIN MLH, PMS, MUTL"/>
    <property type="match status" value="1"/>
</dbReference>
<proteinExistence type="predicted"/>
<name>A0AAW0Q7M3_9PEZI</name>
<dbReference type="Proteomes" id="UP001392437">
    <property type="component" value="Unassembled WGS sequence"/>
</dbReference>
<gene>
    <name evidence="2" type="ORF">PG999_013960</name>
</gene>
<dbReference type="PANTHER" id="PTHR10073:SF41">
    <property type="entry name" value="MISMATCH REPAIR PROTEIN, PUTATIVE (AFU_ORTHOLOGUE AFUA_8G05820)-RELATED"/>
    <property type="match status" value="1"/>
</dbReference>
<comment type="caution">
    <text evidence="2">The sequence shown here is derived from an EMBL/GenBank/DDBJ whole genome shotgun (WGS) entry which is preliminary data.</text>
</comment>
<organism evidence="2 3">
    <name type="scientific">Apiospora kogelbergensis</name>
    <dbReference type="NCBI Taxonomy" id="1337665"/>
    <lineage>
        <taxon>Eukaryota</taxon>
        <taxon>Fungi</taxon>
        <taxon>Dikarya</taxon>
        <taxon>Ascomycota</taxon>
        <taxon>Pezizomycotina</taxon>
        <taxon>Sordariomycetes</taxon>
        <taxon>Xylariomycetidae</taxon>
        <taxon>Amphisphaeriales</taxon>
        <taxon>Apiosporaceae</taxon>
        <taxon>Apiospora</taxon>
    </lineage>
</organism>
<dbReference type="Gene3D" id="3.30.230.10">
    <property type="match status" value="1"/>
</dbReference>
<protein>
    <submittedName>
        <fullName evidence="2">Uncharacterized protein</fullName>
    </submittedName>
</protein>
<dbReference type="InterPro" id="IPR014721">
    <property type="entry name" value="Ribsml_uS5_D2-typ_fold_subgr"/>
</dbReference>
<feature type="region of interest" description="Disordered" evidence="1">
    <location>
        <begin position="109"/>
        <end position="226"/>
    </location>
</feature>
<sequence length="618" mass="67213">MANQGTSIEDVFICLNITCPPGSYDANIEPSKDEVLFSDEDSLVSQFAMFCAEVYGQAAARPLKTPTNDVPEKVRSTEMEVGPPGLLTGNGQEVNAQPSLDLETSARTISGRQLPERTSITGVPGPATSVQDTTHDALNCSTGGQIDDDEPNHKGNKPGTPALPSFITASTLRSREEQSAPGERSGTSGAELPLSGRGWTGDMSTDLSEHTDGRKKRKTQTRHPLPTQKHSLVGDIARNDVSSMDPDRPLDPWSIARMNKNGRKDGLSGYGEIEEDASLCLTPEPDILHHYSAAPRDLNLPLGQLSSPTRPFKQPYASPMSSPLVSAHQTAPKPQTHDTVLRRRAQPPWTPPSSVQRDQQERASSYRSRYQDDPSKSNPLLDISNRQTNLDRFVSNRHGQGHTVADELSHSHLITSRGANIPREDCAAGEIEALNFRATRVSDAPVGSVFQRQDCKGFGSHNARALLTTQDQPAVEGPEPIITSIPTGDPRAYLLRYQKSVAAEGSSKAPRRGLKRVKSCYMPFESIQDNDATYNLSFQLSVEVQLLRSSVVLVARFDGYVDDGGVASALDMGTGEGHRVEQRLDHLLSKWNEQVTGGRTRIESQLTTSLKGKGTETP</sequence>
<keyword evidence="3" id="KW-1185">Reference proteome</keyword>
<dbReference type="GO" id="GO:0140664">
    <property type="term" value="F:ATP-dependent DNA damage sensor activity"/>
    <property type="evidence" value="ECO:0007669"/>
    <property type="project" value="InterPro"/>
</dbReference>
<evidence type="ECO:0000313" key="2">
    <source>
        <dbReference type="EMBL" id="KAK8095938.1"/>
    </source>
</evidence>
<accession>A0AAW0Q7M3</accession>
<dbReference type="EMBL" id="JAQQWP010000011">
    <property type="protein sequence ID" value="KAK8095938.1"/>
    <property type="molecule type" value="Genomic_DNA"/>
</dbReference>
<dbReference type="GO" id="GO:0006298">
    <property type="term" value="P:mismatch repair"/>
    <property type="evidence" value="ECO:0007669"/>
    <property type="project" value="InterPro"/>
</dbReference>
<feature type="compositionally biased region" description="Polar residues" evidence="1">
    <location>
        <begin position="109"/>
        <end position="121"/>
    </location>
</feature>
<feature type="compositionally biased region" description="Polar residues" evidence="1">
    <location>
        <begin position="319"/>
        <end position="333"/>
    </location>
</feature>
<dbReference type="InterPro" id="IPR038973">
    <property type="entry name" value="MutL/Mlh/Pms-like"/>
</dbReference>
<evidence type="ECO:0000256" key="1">
    <source>
        <dbReference type="SAM" id="MobiDB-lite"/>
    </source>
</evidence>